<evidence type="ECO:0000256" key="1">
    <source>
        <dbReference type="SAM" id="SignalP"/>
    </source>
</evidence>
<dbReference type="PANTHER" id="PTHR14859:SF15">
    <property type="entry name" value="ENDONUCLEASE_EXONUCLEASE_PHOSPHATASE DOMAIN-CONTAINING PROTEIN"/>
    <property type="match status" value="1"/>
</dbReference>
<gene>
    <name evidence="3" type="ORF">AZ78_1005</name>
</gene>
<dbReference type="Gene3D" id="3.60.10.10">
    <property type="entry name" value="Endonuclease/exonuclease/phosphatase"/>
    <property type="match status" value="1"/>
</dbReference>
<evidence type="ECO:0000313" key="4">
    <source>
        <dbReference type="Proteomes" id="UP000023435"/>
    </source>
</evidence>
<sequence>MRATLAATLFAFAAFAMAAPPSPQSPPLSEDPGAQIGVLTLNLWHDKGDWPKRRALIVEEIQRLKPDLIALQEVLQRPGLRNQAEDLAEATGYHVRFVSVDPPQAERRYGNAILSKDPTMTRDMRKLEPLNDYRTAAYARFVFDSLHNGVAFYATHLHNERDGGAVRQRQIASLLDFIDGTSPPHDTLDGTRPPSEVIVAGDFNSDADSPELKALAARYRDAYAQAHPDLAKDAARSTTLNPAYLPAQRIDHVFYDPAGFDLLEARIVLNQPRDGIWASDHFGLYVRLRPISGFRSLRHRTDISPP</sequence>
<proteinExistence type="predicted"/>
<dbReference type="GO" id="GO:0003824">
    <property type="term" value="F:catalytic activity"/>
    <property type="evidence" value="ECO:0007669"/>
    <property type="project" value="InterPro"/>
</dbReference>
<dbReference type="Pfam" id="PF03372">
    <property type="entry name" value="Exo_endo_phos"/>
    <property type="match status" value="1"/>
</dbReference>
<dbReference type="OrthoDB" id="9793162at2"/>
<feature type="domain" description="Endonuclease/exonuclease/phosphatase" evidence="2">
    <location>
        <begin position="39"/>
        <end position="281"/>
    </location>
</feature>
<dbReference type="InterPro" id="IPR051916">
    <property type="entry name" value="GPI-anchor_lipid_remodeler"/>
</dbReference>
<protein>
    <submittedName>
        <fullName evidence="3">Secreted protein</fullName>
    </submittedName>
</protein>
<dbReference type="RefSeq" id="WP_046658952.1">
    <property type="nucleotide sequence ID" value="NZ_JAJA02000001.1"/>
</dbReference>
<dbReference type="PANTHER" id="PTHR14859">
    <property type="entry name" value="CALCOFLUOR WHITE HYPERSENSITIVE PROTEIN PRECURSOR"/>
    <property type="match status" value="1"/>
</dbReference>
<dbReference type="AlphaFoldDB" id="A0A120AFS1"/>
<reference evidence="3 4" key="1">
    <citation type="journal article" date="2014" name="Genome Announc.">
        <title>Draft Genome Sequence of Lysobacter capsici AZ78, a Bacterium Antagonistic to Plant-Pathogenic Oomycetes.</title>
        <authorList>
            <person name="Puopolo G."/>
            <person name="Sonego P."/>
            <person name="Engelen K."/>
            <person name="Pertot I."/>
        </authorList>
    </citation>
    <scope>NUCLEOTIDE SEQUENCE [LARGE SCALE GENOMIC DNA]</scope>
    <source>
        <strain evidence="3 4">AZ78</strain>
    </source>
</reference>
<evidence type="ECO:0000259" key="2">
    <source>
        <dbReference type="Pfam" id="PF03372"/>
    </source>
</evidence>
<dbReference type="SUPFAM" id="SSF56219">
    <property type="entry name" value="DNase I-like"/>
    <property type="match status" value="1"/>
</dbReference>
<keyword evidence="4" id="KW-1185">Reference proteome</keyword>
<comment type="caution">
    <text evidence="3">The sequence shown here is derived from an EMBL/GenBank/DDBJ whole genome shotgun (WGS) entry which is preliminary data.</text>
</comment>
<dbReference type="InterPro" id="IPR036691">
    <property type="entry name" value="Endo/exonu/phosph_ase_sf"/>
</dbReference>
<organism evidence="3 4">
    <name type="scientific">Lysobacter capsici AZ78</name>
    <dbReference type="NCBI Taxonomy" id="1444315"/>
    <lineage>
        <taxon>Bacteria</taxon>
        <taxon>Pseudomonadati</taxon>
        <taxon>Pseudomonadota</taxon>
        <taxon>Gammaproteobacteria</taxon>
        <taxon>Lysobacterales</taxon>
        <taxon>Lysobacteraceae</taxon>
        <taxon>Lysobacter</taxon>
    </lineage>
</organism>
<dbReference type="GO" id="GO:0016020">
    <property type="term" value="C:membrane"/>
    <property type="evidence" value="ECO:0007669"/>
    <property type="project" value="GOC"/>
</dbReference>
<name>A0A120AFS1_9GAMM</name>
<dbReference type="Proteomes" id="UP000023435">
    <property type="component" value="Unassembled WGS sequence"/>
</dbReference>
<keyword evidence="1" id="KW-0732">Signal</keyword>
<evidence type="ECO:0000313" key="3">
    <source>
        <dbReference type="EMBL" id="KWS03458.1"/>
    </source>
</evidence>
<dbReference type="EMBL" id="JAJA02000001">
    <property type="protein sequence ID" value="KWS03458.1"/>
    <property type="molecule type" value="Genomic_DNA"/>
</dbReference>
<dbReference type="GO" id="GO:0006506">
    <property type="term" value="P:GPI anchor biosynthetic process"/>
    <property type="evidence" value="ECO:0007669"/>
    <property type="project" value="TreeGrafter"/>
</dbReference>
<dbReference type="InterPro" id="IPR005135">
    <property type="entry name" value="Endo/exonuclease/phosphatase"/>
</dbReference>
<feature type="signal peptide" evidence="1">
    <location>
        <begin position="1"/>
        <end position="18"/>
    </location>
</feature>
<feature type="chain" id="PRO_5007163616" evidence="1">
    <location>
        <begin position="19"/>
        <end position="306"/>
    </location>
</feature>
<accession>A0A120AFS1</accession>